<sequence>MTRRRLLYVALVLMAWLVVLAVLMPLPLSSPFTPAKVETLAGRSFMPVIGQAAQGEGGLDIRSMDVDEGALQVRPLRGIRADDFSVLRYRFDDFPRNLELVLVFRTREQPGDVRTVTIPTVVSGVGAVDLSAIGAWQGEVVELGFAQYPGPQSVPPASAFRPFTLVEAQLWSPSWQGAWAARMQDWFGARNWALLSLSALGPDSALPKGRSLVAPVVLCAAAALLLGILVLGWRGATVLRPALVIVALGWLLLDLRWLHGFHARHASTQEIYSGLSAEERQRRLPDQVLYDSAQMVRRVLGREDRNLRVFVDAGSDFQRARLLYHLLPMNVAPVNMVGLGTAAQRADAILVLYNVQRLSFDAANGVLVGGGEQLPAVELFDLGPLRVYRFLGAGR</sequence>
<keyword evidence="1" id="KW-0812">Transmembrane</keyword>
<keyword evidence="1" id="KW-1133">Transmembrane helix</keyword>
<dbReference type="Proteomes" id="UP000294599">
    <property type="component" value="Unassembled WGS sequence"/>
</dbReference>
<reference evidence="2 3" key="1">
    <citation type="submission" date="2019-03" db="EMBL/GenBank/DDBJ databases">
        <title>Genomic Encyclopedia of Type Strains, Phase IV (KMG-IV): sequencing the most valuable type-strain genomes for metagenomic binning, comparative biology and taxonomic classification.</title>
        <authorList>
            <person name="Goeker M."/>
        </authorList>
    </citation>
    <scope>NUCLEOTIDE SEQUENCE [LARGE SCALE GENOMIC DNA]</scope>
    <source>
        <strain evidence="2 3">DSM 21944</strain>
    </source>
</reference>
<dbReference type="EMBL" id="SMAF01000013">
    <property type="protein sequence ID" value="TCS97393.1"/>
    <property type="molecule type" value="Genomic_DNA"/>
</dbReference>
<comment type="caution">
    <text evidence="2">The sequence shown here is derived from an EMBL/GenBank/DDBJ whole genome shotgun (WGS) entry which is preliminary data.</text>
</comment>
<keyword evidence="1" id="KW-0472">Membrane</keyword>
<dbReference type="RefSeq" id="WP_123521069.1">
    <property type="nucleotide sequence ID" value="NZ_JBHLWF010000085.1"/>
</dbReference>
<evidence type="ECO:0000313" key="2">
    <source>
        <dbReference type="EMBL" id="TCS97393.1"/>
    </source>
</evidence>
<dbReference type="OrthoDB" id="5723632at2"/>
<proteinExistence type="predicted"/>
<organism evidence="2 3">
    <name type="scientific">Pseudofulvimonas gallinarii</name>
    <dbReference type="NCBI Taxonomy" id="634155"/>
    <lineage>
        <taxon>Bacteria</taxon>
        <taxon>Pseudomonadati</taxon>
        <taxon>Pseudomonadota</taxon>
        <taxon>Gammaproteobacteria</taxon>
        <taxon>Lysobacterales</taxon>
        <taxon>Rhodanobacteraceae</taxon>
        <taxon>Pseudofulvimonas</taxon>
    </lineage>
</organism>
<name>A0A4S3KVF0_9GAMM</name>
<feature type="transmembrane region" description="Helical" evidence="1">
    <location>
        <begin position="6"/>
        <end position="26"/>
    </location>
</feature>
<accession>A0A4S3KVF0</accession>
<dbReference type="AlphaFoldDB" id="A0A4S3KVF0"/>
<keyword evidence="3" id="KW-1185">Reference proteome</keyword>
<evidence type="ECO:0000256" key="1">
    <source>
        <dbReference type="SAM" id="Phobius"/>
    </source>
</evidence>
<evidence type="ECO:0000313" key="3">
    <source>
        <dbReference type="Proteomes" id="UP000294599"/>
    </source>
</evidence>
<gene>
    <name evidence="2" type="ORF">EDC25_11369</name>
</gene>
<feature type="transmembrane region" description="Helical" evidence="1">
    <location>
        <begin position="212"/>
        <end position="233"/>
    </location>
</feature>
<feature type="transmembrane region" description="Helical" evidence="1">
    <location>
        <begin position="239"/>
        <end position="258"/>
    </location>
</feature>
<protein>
    <submittedName>
        <fullName evidence="2">Uncharacterized protein</fullName>
    </submittedName>
</protein>